<accession>A0A9P5XL99</accession>
<gene>
    <name evidence="2" type="ORF">P691DRAFT_773038</name>
</gene>
<feature type="compositionally biased region" description="Polar residues" evidence="1">
    <location>
        <begin position="107"/>
        <end position="125"/>
    </location>
</feature>
<feature type="region of interest" description="Disordered" evidence="1">
    <location>
        <begin position="1"/>
        <end position="150"/>
    </location>
</feature>
<dbReference type="Proteomes" id="UP000807342">
    <property type="component" value="Unassembled WGS sequence"/>
</dbReference>
<proteinExistence type="predicted"/>
<name>A0A9P5XL99_9AGAR</name>
<evidence type="ECO:0000256" key="1">
    <source>
        <dbReference type="SAM" id="MobiDB-lite"/>
    </source>
</evidence>
<evidence type="ECO:0000313" key="3">
    <source>
        <dbReference type="Proteomes" id="UP000807342"/>
    </source>
</evidence>
<evidence type="ECO:0000313" key="2">
    <source>
        <dbReference type="EMBL" id="KAF9451610.1"/>
    </source>
</evidence>
<reference evidence="2" key="1">
    <citation type="submission" date="2020-11" db="EMBL/GenBank/DDBJ databases">
        <authorList>
            <consortium name="DOE Joint Genome Institute"/>
            <person name="Ahrendt S."/>
            <person name="Riley R."/>
            <person name="Andreopoulos W."/>
            <person name="Labutti K."/>
            <person name="Pangilinan J."/>
            <person name="Ruiz-Duenas F.J."/>
            <person name="Barrasa J.M."/>
            <person name="Sanchez-Garcia M."/>
            <person name="Camarero S."/>
            <person name="Miyauchi S."/>
            <person name="Serrano A."/>
            <person name="Linde D."/>
            <person name="Babiker R."/>
            <person name="Drula E."/>
            <person name="Ayuso-Fernandez I."/>
            <person name="Pacheco R."/>
            <person name="Padilla G."/>
            <person name="Ferreira P."/>
            <person name="Barriuso J."/>
            <person name="Kellner H."/>
            <person name="Castanera R."/>
            <person name="Alfaro M."/>
            <person name="Ramirez L."/>
            <person name="Pisabarro A.G."/>
            <person name="Kuo A."/>
            <person name="Tritt A."/>
            <person name="Lipzen A."/>
            <person name="He G."/>
            <person name="Yan M."/>
            <person name="Ng V."/>
            <person name="Cullen D."/>
            <person name="Martin F."/>
            <person name="Rosso M.-N."/>
            <person name="Henrissat B."/>
            <person name="Hibbett D."/>
            <person name="Martinez A.T."/>
            <person name="Grigoriev I.V."/>
        </authorList>
    </citation>
    <scope>NUCLEOTIDE SEQUENCE</scope>
    <source>
        <strain evidence="2">MF-IS2</strain>
    </source>
</reference>
<dbReference type="AlphaFoldDB" id="A0A9P5XL99"/>
<sequence>MLSRAVVEITTERDGSPRLENPVSRKYLNVSLREPGKGDDVVQTNEKPKPKSRARKSAAVDVATPTPKTSRSKRAATGSESLKPKVSPGALKPKSSIASLGAATNVKPVSSTSTASSAQKPQNKAGSVRERRGKTLTEVVGMGVEGEGNL</sequence>
<organism evidence="2 3">
    <name type="scientific">Macrolepiota fuliginosa MF-IS2</name>
    <dbReference type="NCBI Taxonomy" id="1400762"/>
    <lineage>
        <taxon>Eukaryota</taxon>
        <taxon>Fungi</taxon>
        <taxon>Dikarya</taxon>
        <taxon>Basidiomycota</taxon>
        <taxon>Agaricomycotina</taxon>
        <taxon>Agaricomycetes</taxon>
        <taxon>Agaricomycetidae</taxon>
        <taxon>Agaricales</taxon>
        <taxon>Agaricineae</taxon>
        <taxon>Agaricaceae</taxon>
        <taxon>Macrolepiota</taxon>
    </lineage>
</organism>
<dbReference type="EMBL" id="MU151083">
    <property type="protein sequence ID" value="KAF9451610.1"/>
    <property type="molecule type" value="Genomic_DNA"/>
</dbReference>
<keyword evidence="3" id="KW-1185">Reference proteome</keyword>
<protein>
    <submittedName>
        <fullName evidence="2">Uncharacterized protein</fullName>
    </submittedName>
</protein>
<comment type="caution">
    <text evidence="2">The sequence shown here is derived from an EMBL/GenBank/DDBJ whole genome shotgun (WGS) entry which is preliminary data.</text>
</comment>